<evidence type="ECO:0000259" key="9">
    <source>
        <dbReference type="Pfam" id="PF22973"/>
    </source>
</evidence>
<feature type="domain" description="Alpha-glucan water dikinase phosphohistidine-like" evidence="9">
    <location>
        <begin position="451"/>
        <end position="523"/>
    </location>
</feature>
<evidence type="ECO:0000256" key="7">
    <source>
        <dbReference type="ARBA" id="ARBA00022842"/>
    </source>
</evidence>
<dbReference type="PANTHER" id="PTHR46999">
    <property type="entry name" value="ALPHA-GLUCAN WATER DIKINASE 1, CHLOROPLASTIC-RELATED"/>
    <property type="match status" value="1"/>
</dbReference>
<evidence type="ECO:0000313" key="10">
    <source>
        <dbReference type="EMBL" id="KAK2970092.1"/>
    </source>
</evidence>
<evidence type="ECO:0000256" key="3">
    <source>
        <dbReference type="ARBA" id="ARBA00022723"/>
    </source>
</evidence>
<evidence type="ECO:0000259" key="8">
    <source>
        <dbReference type="Pfam" id="PF13960"/>
    </source>
</evidence>
<dbReference type="InterPro" id="IPR054481">
    <property type="entry name" value="GWD1_pHisD"/>
</dbReference>
<proteinExistence type="predicted"/>
<dbReference type="EMBL" id="JAVXUO010002755">
    <property type="protein sequence ID" value="KAK2970092.1"/>
    <property type="molecule type" value="Genomic_DNA"/>
</dbReference>
<keyword evidence="11" id="KW-1185">Reference proteome</keyword>
<organism evidence="10 11">
    <name type="scientific">Escallonia rubra</name>
    <dbReference type="NCBI Taxonomy" id="112253"/>
    <lineage>
        <taxon>Eukaryota</taxon>
        <taxon>Viridiplantae</taxon>
        <taxon>Streptophyta</taxon>
        <taxon>Embryophyta</taxon>
        <taxon>Tracheophyta</taxon>
        <taxon>Spermatophyta</taxon>
        <taxon>Magnoliopsida</taxon>
        <taxon>eudicotyledons</taxon>
        <taxon>Gunneridae</taxon>
        <taxon>Pentapetalae</taxon>
        <taxon>asterids</taxon>
        <taxon>campanulids</taxon>
        <taxon>Escalloniales</taxon>
        <taxon>Escalloniaceae</taxon>
        <taxon>Escallonia</taxon>
    </lineage>
</organism>
<keyword evidence="7" id="KW-0460">Magnesium</keyword>
<feature type="domain" description="DUF4218" evidence="8">
    <location>
        <begin position="151"/>
        <end position="200"/>
    </location>
</feature>
<keyword evidence="5" id="KW-0418">Kinase</keyword>
<dbReference type="GO" id="GO:0016301">
    <property type="term" value="F:kinase activity"/>
    <property type="evidence" value="ECO:0007669"/>
    <property type="project" value="UniProtKB-KW"/>
</dbReference>
<keyword evidence="3" id="KW-0479">Metal-binding</keyword>
<reference evidence="10" key="1">
    <citation type="submission" date="2022-12" db="EMBL/GenBank/DDBJ databases">
        <title>Draft genome assemblies for two species of Escallonia (Escalloniales).</title>
        <authorList>
            <person name="Chanderbali A."/>
            <person name="Dervinis C."/>
            <person name="Anghel I."/>
            <person name="Soltis D."/>
            <person name="Soltis P."/>
            <person name="Zapata F."/>
        </authorList>
    </citation>
    <scope>NUCLEOTIDE SEQUENCE</scope>
    <source>
        <strain evidence="10">UCBG92.1500</strain>
        <tissue evidence="10">Leaf</tissue>
    </source>
</reference>
<comment type="cofactor">
    <cofactor evidence="1">
        <name>Mg(2+)</name>
        <dbReference type="ChEBI" id="CHEBI:18420"/>
    </cofactor>
</comment>
<sequence>MEISGGRVYGVRVYCREFSECHGCRQPTLAAPPKNSIEKGDGCCGMGLGCTLWAQMHEKREKLPKHSQDLPTENDILAQVMGKDKYGRVRMYGLGVSQYDVWGQLPCRKQSHMNAMEWKANCEQMEERFNNRIDELKSMFLRHRGREESMYLATLKSYVRNQSRPEGSTSEGYIAEECLTFCSLYLGDNVETKFNWKTRSDSSECVNSGMPIFLNPRRPLEKAEMGSLDDETLVKAHLYVLFNYDDVAPYIKLTRHKEPFVLAFHVQQVFYTEDVGGWHVVIKTTVRDDFDMNALASEDDVETYLQSEPYPKGVSNTRKRYLICLTKGTVLNISSMELENLALSSDNNEDLMYWLKGWNQAVGMSKSGDSQWALFAKSVLDRTRLALTSKAEWYQQLLQPSAEYLGSKLGVDQWAVNIFTEEIIRGGSAASLSSLLNRLDPVLRQTANLGSWQVISPVDAVGYVVVVDELLAVQNKSYGQPTILVAKSVKGEEEIPDGAVAVLTPDMPDVLSHVSVRARNSKVGAKSRNIAYLKGKVPAWVGIPTSVALPFGVFEKKWFLELEIMDKTRLSKAMYKLIYFSLMGQLLASLILPHIQKESVTQEKEYEAPQL</sequence>
<dbReference type="GO" id="GO:0046872">
    <property type="term" value="F:metal ion binding"/>
    <property type="evidence" value="ECO:0007669"/>
    <property type="project" value="UniProtKB-KW"/>
</dbReference>
<evidence type="ECO:0000256" key="1">
    <source>
        <dbReference type="ARBA" id="ARBA00001946"/>
    </source>
</evidence>
<evidence type="ECO:0000256" key="5">
    <source>
        <dbReference type="ARBA" id="ARBA00022777"/>
    </source>
</evidence>
<dbReference type="GO" id="GO:0005524">
    <property type="term" value="F:ATP binding"/>
    <property type="evidence" value="ECO:0007669"/>
    <property type="project" value="UniProtKB-KW"/>
</dbReference>
<evidence type="ECO:0000256" key="4">
    <source>
        <dbReference type="ARBA" id="ARBA00022741"/>
    </source>
</evidence>
<evidence type="ECO:0000256" key="2">
    <source>
        <dbReference type="ARBA" id="ARBA00022679"/>
    </source>
</evidence>
<gene>
    <name evidence="10" type="ORF">RJ640_018412</name>
</gene>
<name>A0AA88QKF0_9ASTE</name>
<protein>
    <submittedName>
        <fullName evidence="10">Uncharacterized protein</fullName>
    </submittedName>
</protein>
<dbReference type="Proteomes" id="UP001187471">
    <property type="component" value="Unassembled WGS sequence"/>
</dbReference>
<comment type="caution">
    <text evidence="10">The sequence shown here is derived from an EMBL/GenBank/DDBJ whole genome shotgun (WGS) entry which is preliminary data.</text>
</comment>
<keyword evidence="4" id="KW-0547">Nucleotide-binding</keyword>
<keyword evidence="6" id="KW-0067">ATP-binding</keyword>
<dbReference type="Pfam" id="PF22973">
    <property type="entry name" value="GWD1_pHisD"/>
    <property type="match status" value="1"/>
</dbReference>
<accession>A0AA88QKF0</accession>
<keyword evidence="2" id="KW-0808">Transferase</keyword>
<dbReference type="Pfam" id="PF13960">
    <property type="entry name" value="DUF4218"/>
    <property type="match status" value="1"/>
</dbReference>
<evidence type="ECO:0000313" key="11">
    <source>
        <dbReference type="Proteomes" id="UP001187471"/>
    </source>
</evidence>
<evidence type="ECO:0000256" key="6">
    <source>
        <dbReference type="ARBA" id="ARBA00022840"/>
    </source>
</evidence>
<dbReference type="PANTHER" id="PTHR46999:SF1">
    <property type="entry name" value="ALPHA-GLUCAN WATER DIKINASE 1, CHLOROPLASTIC"/>
    <property type="match status" value="1"/>
</dbReference>
<dbReference type="InterPro" id="IPR025452">
    <property type="entry name" value="DUF4218"/>
</dbReference>
<dbReference type="AlphaFoldDB" id="A0AA88QKF0"/>